<dbReference type="CDD" id="cd00198">
    <property type="entry name" value="vWFA"/>
    <property type="match status" value="1"/>
</dbReference>
<feature type="domain" description="VWFA" evidence="3">
    <location>
        <begin position="199"/>
        <end position="350"/>
    </location>
</feature>
<dbReference type="InterPro" id="IPR002035">
    <property type="entry name" value="VWF_A"/>
</dbReference>
<evidence type="ECO:0000259" key="3">
    <source>
        <dbReference type="PROSITE" id="PS50234"/>
    </source>
</evidence>
<dbReference type="EMBL" id="CP126209">
    <property type="protein sequence ID" value="WIA10118.1"/>
    <property type="molecule type" value="Genomic_DNA"/>
</dbReference>
<dbReference type="PROSITE" id="PS50181">
    <property type="entry name" value="FBOX"/>
    <property type="match status" value="1"/>
</dbReference>
<dbReference type="Pfam" id="PF00092">
    <property type="entry name" value="VWA"/>
    <property type="match status" value="1"/>
</dbReference>
<sequence length="377" mass="39704">MPPFVAGLMQACGRLPSLERFPSKLARLASEDAVSDFACLPDELLLLVVKRLGGVQELLSFAACAQRFHGAVVNNEPIWESLFSKRFGKPTKLHLSAHNLAGSWLTLYRAKVITAKAAEPWRKPTTFELQAALQDLAHGGSSGRYSISSSCSSSDVVPASPSCSVSDNSQSSSSTEVPLEPGQEAAAAAAAAAEVDTLAVVFLVDGSGSVGEEDFTCMTEFLETAGQAVAAVPHSKVSIVQFSNDTRVEVPLGPWQKDSFEAGIRNMVRMNGGTNIAAAVAKAGSLFKSCASCTPLTRRALVLLTDGRIDSYQAREAGQMVGQLADEQANVGLWAFGVGRGVDVGELVRIIEGAGGAAKGLGAERYVELCVRDDAPW</sequence>
<evidence type="ECO:0008006" key="6">
    <source>
        <dbReference type="Google" id="ProtNLM"/>
    </source>
</evidence>
<dbReference type="Proteomes" id="UP001244341">
    <property type="component" value="Chromosome 2b"/>
</dbReference>
<feature type="domain" description="F-box" evidence="2">
    <location>
        <begin position="34"/>
        <end position="82"/>
    </location>
</feature>
<name>A0ABY8TP30_TETOB</name>
<protein>
    <recommendedName>
        <fullName evidence="6">VWFA domain-containing protein</fullName>
    </recommendedName>
</protein>
<evidence type="ECO:0000313" key="4">
    <source>
        <dbReference type="EMBL" id="WIA10118.1"/>
    </source>
</evidence>
<dbReference type="PRINTS" id="PR00453">
    <property type="entry name" value="VWFADOMAIN"/>
</dbReference>
<dbReference type="SUPFAM" id="SSF81383">
    <property type="entry name" value="F-box domain"/>
    <property type="match status" value="1"/>
</dbReference>
<dbReference type="PANTHER" id="PTHR24020:SF20">
    <property type="entry name" value="PH DOMAIN-CONTAINING PROTEIN"/>
    <property type="match status" value="1"/>
</dbReference>
<dbReference type="PANTHER" id="PTHR24020">
    <property type="entry name" value="COLLAGEN ALPHA"/>
    <property type="match status" value="1"/>
</dbReference>
<feature type="region of interest" description="Disordered" evidence="1">
    <location>
        <begin position="162"/>
        <end position="181"/>
    </location>
</feature>
<gene>
    <name evidence="4" type="ORF">OEZ85_010325</name>
</gene>
<reference evidence="4 5" key="1">
    <citation type="submission" date="2023-05" db="EMBL/GenBank/DDBJ databases">
        <title>A 100% complete, gapless, phased diploid assembly of the Scenedesmus obliquus UTEX 3031 genome.</title>
        <authorList>
            <person name="Biondi T.C."/>
            <person name="Hanschen E.R."/>
            <person name="Kwon T."/>
            <person name="Eng W."/>
            <person name="Kruse C.P.S."/>
            <person name="Koehler S.I."/>
            <person name="Kunde Y."/>
            <person name="Gleasner C.D."/>
            <person name="You Mak K.T."/>
            <person name="Polle J."/>
            <person name="Hovde B.T."/>
            <person name="Starkenburg S.R."/>
        </authorList>
    </citation>
    <scope>NUCLEOTIDE SEQUENCE [LARGE SCALE GENOMIC DNA]</scope>
    <source>
        <strain evidence="4 5">DOE0152z</strain>
    </source>
</reference>
<keyword evidence="5" id="KW-1185">Reference proteome</keyword>
<dbReference type="InterPro" id="IPR036465">
    <property type="entry name" value="vWFA_dom_sf"/>
</dbReference>
<feature type="compositionally biased region" description="Low complexity" evidence="1">
    <location>
        <begin position="162"/>
        <end position="174"/>
    </location>
</feature>
<proteinExistence type="predicted"/>
<organism evidence="4 5">
    <name type="scientific">Tetradesmus obliquus</name>
    <name type="common">Green alga</name>
    <name type="synonym">Acutodesmus obliquus</name>
    <dbReference type="NCBI Taxonomy" id="3088"/>
    <lineage>
        <taxon>Eukaryota</taxon>
        <taxon>Viridiplantae</taxon>
        <taxon>Chlorophyta</taxon>
        <taxon>core chlorophytes</taxon>
        <taxon>Chlorophyceae</taxon>
        <taxon>CS clade</taxon>
        <taxon>Sphaeropleales</taxon>
        <taxon>Scenedesmaceae</taxon>
        <taxon>Tetradesmus</taxon>
    </lineage>
</organism>
<dbReference type="SMART" id="SM00327">
    <property type="entry name" value="VWA"/>
    <property type="match status" value="1"/>
</dbReference>
<dbReference type="PROSITE" id="PS50234">
    <property type="entry name" value="VWFA"/>
    <property type="match status" value="1"/>
</dbReference>
<evidence type="ECO:0000256" key="1">
    <source>
        <dbReference type="SAM" id="MobiDB-lite"/>
    </source>
</evidence>
<dbReference type="InterPro" id="IPR050525">
    <property type="entry name" value="ECM_Assembly_Org"/>
</dbReference>
<dbReference type="InterPro" id="IPR036047">
    <property type="entry name" value="F-box-like_dom_sf"/>
</dbReference>
<evidence type="ECO:0000259" key="2">
    <source>
        <dbReference type="PROSITE" id="PS50181"/>
    </source>
</evidence>
<dbReference type="Gene3D" id="3.40.50.410">
    <property type="entry name" value="von Willebrand factor, type A domain"/>
    <property type="match status" value="1"/>
</dbReference>
<dbReference type="SUPFAM" id="SSF53300">
    <property type="entry name" value="vWA-like"/>
    <property type="match status" value="1"/>
</dbReference>
<dbReference type="InterPro" id="IPR001810">
    <property type="entry name" value="F-box_dom"/>
</dbReference>
<accession>A0ABY8TP30</accession>
<evidence type="ECO:0000313" key="5">
    <source>
        <dbReference type="Proteomes" id="UP001244341"/>
    </source>
</evidence>